<gene>
    <name evidence="3" type="ORF">H6G74_23435</name>
</gene>
<dbReference type="PANTHER" id="PTHR46844:SF1">
    <property type="entry name" value="SLR5058 PROTEIN"/>
    <property type="match status" value="1"/>
</dbReference>
<keyword evidence="1" id="KW-0812">Transmembrane</keyword>
<dbReference type="InterPro" id="IPR027417">
    <property type="entry name" value="P-loop_NTPase"/>
</dbReference>
<protein>
    <submittedName>
        <fullName evidence="3">NACHT domain-containing protein</fullName>
    </submittedName>
</protein>
<dbReference type="Proteomes" id="UP000603457">
    <property type="component" value="Unassembled WGS sequence"/>
</dbReference>
<evidence type="ECO:0000259" key="2">
    <source>
        <dbReference type="PROSITE" id="PS50837"/>
    </source>
</evidence>
<dbReference type="SUPFAM" id="SSF52540">
    <property type="entry name" value="P-loop containing nucleoside triphosphate hydrolases"/>
    <property type="match status" value="1"/>
</dbReference>
<dbReference type="EMBL" id="JACJTB010000039">
    <property type="protein sequence ID" value="MBD2597253.1"/>
    <property type="molecule type" value="Genomic_DNA"/>
</dbReference>
<dbReference type="InterPro" id="IPR054501">
    <property type="entry name" value="NCH2"/>
</dbReference>
<name>A0ABR8G213_9NOSO</name>
<dbReference type="Pfam" id="PF05729">
    <property type="entry name" value="NACHT"/>
    <property type="match status" value="1"/>
</dbReference>
<organism evidence="3 4">
    <name type="scientific">Nostoc spongiaeforme FACHB-130</name>
    <dbReference type="NCBI Taxonomy" id="1357510"/>
    <lineage>
        <taxon>Bacteria</taxon>
        <taxon>Bacillati</taxon>
        <taxon>Cyanobacteriota</taxon>
        <taxon>Cyanophyceae</taxon>
        <taxon>Nostocales</taxon>
        <taxon>Nostocaceae</taxon>
        <taxon>Nostoc</taxon>
    </lineage>
</organism>
<sequence>MTGMEPWAISVVSGVAVPIFQIFWEGGSRGLRFFGKTLDEKTKELIFAASKQYVQNYQERHGILKVLGMREPVALESVYTAVQFLNDNAIQSFESIENLEKFYREANRRIFSFKSMPKQAGIKVANEKQYLMVLGGPGAGKSTFLRKMGLEALKGKRGGFQHNCIPVFIELKRFTSSDVDIEKFITEEFSICGFPSADKFTAKALEAGKLLILLDGLDEIPTKNLTKAINQIQNFVDKYDGNRFIASCRTAAHRNCFRRFSDVIMADFDDEQMQQFIANWFQSAADKQTKTSEKCWELLQKPENSAAKELAHTPLLLTFLCLVYDRSQNFPDNRSVLYKKALRILLEEWASEKRILQDEIYQGLHTELEEILLSEIAYIGFESDRLFFSQRDIVQQIKTFLASNLNAPQHLDGEAVLNAIAVQQGILVERAEDIFSFSHLTLQEYLTAQYIDDHRLVEKLVTAHLTDERWKEVFLLVAGLMRGGADELLLLMEKEAQKYINSPKLQDLFNWVEQMTTGSAGDYKPVGKRAIALAIANANANAIAKAIAKAIAYAYNYAYVKAIAYAYDYANANANANVYAYDYAIAITNAIEYTSELEKLKILNNANFTLLITQLEALKTQIPNKQQPKQVKIAFAQNLQQTLLDAFNLTPGMINLSKKEQKALVNYLYANYLIIQCKQAAVRVSPQTWEAIEARMLLAQNIS</sequence>
<evidence type="ECO:0000313" key="3">
    <source>
        <dbReference type="EMBL" id="MBD2597253.1"/>
    </source>
</evidence>
<accession>A0ABR8G213</accession>
<evidence type="ECO:0000313" key="4">
    <source>
        <dbReference type="Proteomes" id="UP000603457"/>
    </source>
</evidence>
<dbReference type="PROSITE" id="PS50837">
    <property type="entry name" value="NACHT"/>
    <property type="match status" value="1"/>
</dbReference>
<comment type="caution">
    <text evidence="3">The sequence shown here is derived from an EMBL/GenBank/DDBJ whole genome shotgun (WGS) entry which is preliminary data.</text>
</comment>
<evidence type="ECO:0000256" key="1">
    <source>
        <dbReference type="SAM" id="Phobius"/>
    </source>
</evidence>
<reference evidence="3 4" key="1">
    <citation type="journal article" date="2020" name="ISME J.">
        <title>Comparative genomics reveals insights into cyanobacterial evolution and habitat adaptation.</title>
        <authorList>
            <person name="Chen M.Y."/>
            <person name="Teng W.K."/>
            <person name="Zhao L."/>
            <person name="Hu C.X."/>
            <person name="Zhou Y.K."/>
            <person name="Han B.P."/>
            <person name="Song L.R."/>
            <person name="Shu W.S."/>
        </authorList>
    </citation>
    <scope>NUCLEOTIDE SEQUENCE [LARGE SCALE GENOMIC DNA]</scope>
    <source>
        <strain evidence="3 4">FACHB-130</strain>
    </source>
</reference>
<feature type="domain" description="NACHT" evidence="2">
    <location>
        <begin position="129"/>
        <end position="252"/>
    </location>
</feature>
<keyword evidence="1" id="KW-1133">Transmembrane helix</keyword>
<dbReference type="RefSeq" id="WP_190969927.1">
    <property type="nucleotide sequence ID" value="NZ_JACJTB010000039.1"/>
</dbReference>
<dbReference type="Pfam" id="PF22727">
    <property type="entry name" value="NCH2"/>
    <property type="match status" value="1"/>
</dbReference>
<dbReference type="Gene3D" id="3.40.50.300">
    <property type="entry name" value="P-loop containing nucleotide triphosphate hydrolases"/>
    <property type="match status" value="1"/>
</dbReference>
<keyword evidence="1" id="KW-0472">Membrane</keyword>
<keyword evidence="4" id="KW-1185">Reference proteome</keyword>
<proteinExistence type="predicted"/>
<feature type="transmembrane region" description="Helical" evidence="1">
    <location>
        <begin position="6"/>
        <end position="24"/>
    </location>
</feature>
<dbReference type="InterPro" id="IPR007111">
    <property type="entry name" value="NACHT_NTPase"/>
</dbReference>
<dbReference type="PANTHER" id="PTHR46844">
    <property type="entry name" value="SLR5058 PROTEIN"/>
    <property type="match status" value="1"/>
</dbReference>